<keyword evidence="1" id="KW-0812">Transmembrane</keyword>
<evidence type="ECO:0000256" key="1">
    <source>
        <dbReference type="SAM" id="Phobius"/>
    </source>
</evidence>
<feature type="transmembrane region" description="Helical" evidence="1">
    <location>
        <begin position="23"/>
        <end position="41"/>
    </location>
</feature>
<reference evidence="2" key="1">
    <citation type="submission" date="2020-03" db="EMBL/GenBank/DDBJ databases">
        <authorList>
            <person name="Zhang R."/>
        </authorList>
    </citation>
    <scope>NUCLEOTIDE SEQUENCE</scope>
</reference>
<proteinExistence type="predicted"/>
<dbReference type="EMBL" id="GILB01009754">
    <property type="protein sequence ID" value="NUU90087.1"/>
    <property type="molecule type" value="Transcribed_RNA"/>
</dbReference>
<organism evidence="2">
    <name type="scientific">Populus davidiana</name>
    <dbReference type="NCBI Taxonomy" id="266767"/>
    <lineage>
        <taxon>Eukaryota</taxon>
        <taxon>Viridiplantae</taxon>
        <taxon>Streptophyta</taxon>
        <taxon>Embryophyta</taxon>
        <taxon>Tracheophyta</taxon>
        <taxon>Spermatophyta</taxon>
        <taxon>Magnoliopsida</taxon>
        <taxon>eudicotyledons</taxon>
        <taxon>Gunneridae</taxon>
        <taxon>Pentapetalae</taxon>
        <taxon>rosids</taxon>
        <taxon>fabids</taxon>
        <taxon>Malpighiales</taxon>
        <taxon>Salicaceae</taxon>
        <taxon>Saliceae</taxon>
        <taxon>Populus</taxon>
    </lineage>
</organism>
<name>A0A6M2EXD4_9ROSI</name>
<keyword evidence="1" id="KW-1133">Transmembrane helix</keyword>
<sequence length="102" mass="12014">MNRHTYTIYRLELCTFKIKRADFTFVYATMMSIGLIYNTVFKKIDRHHKRMAKTAWSPLLMATTQARAHVTDCNHSAPACEEDASQWMNLEDQNKHMLQNCK</sequence>
<accession>A0A6M2EXD4</accession>
<protein>
    <submittedName>
        <fullName evidence="2">Uncharacterized protein</fullName>
    </submittedName>
</protein>
<keyword evidence="1" id="KW-0472">Membrane</keyword>
<evidence type="ECO:0000313" key="2">
    <source>
        <dbReference type="EMBL" id="NUU90087.1"/>
    </source>
</evidence>
<dbReference type="AlphaFoldDB" id="A0A6M2EXD4"/>